<dbReference type="AlphaFoldDB" id="X0UM23"/>
<organism evidence="1">
    <name type="scientific">marine sediment metagenome</name>
    <dbReference type="NCBI Taxonomy" id="412755"/>
    <lineage>
        <taxon>unclassified sequences</taxon>
        <taxon>metagenomes</taxon>
        <taxon>ecological metagenomes</taxon>
    </lineage>
</organism>
<gene>
    <name evidence="1" type="ORF">S01H1_42443</name>
</gene>
<protein>
    <submittedName>
        <fullName evidence="1">Uncharacterized protein</fullName>
    </submittedName>
</protein>
<comment type="caution">
    <text evidence="1">The sequence shown here is derived from an EMBL/GenBank/DDBJ whole genome shotgun (WGS) entry which is preliminary data.</text>
</comment>
<proteinExistence type="predicted"/>
<feature type="non-terminal residue" evidence="1">
    <location>
        <position position="1"/>
    </location>
</feature>
<name>X0UM23_9ZZZZ</name>
<reference evidence="1" key="1">
    <citation type="journal article" date="2014" name="Front. Microbiol.">
        <title>High frequency of phylogenetically diverse reductive dehalogenase-homologous genes in deep subseafloor sedimentary metagenomes.</title>
        <authorList>
            <person name="Kawai M."/>
            <person name="Futagami T."/>
            <person name="Toyoda A."/>
            <person name="Takaki Y."/>
            <person name="Nishi S."/>
            <person name="Hori S."/>
            <person name="Arai W."/>
            <person name="Tsubouchi T."/>
            <person name="Morono Y."/>
            <person name="Uchiyama I."/>
            <person name="Ito T."/>
            <person name="Fujiyama A."/>
            <person name="Inagaki F."/>
            <person name="Takami H."/>
        </authorList>
    </citation>
    <scope>NUCLEOTIDE SEQUENCE</scope>
    <source>
        <strain evidence="1">Expedition CK06-06</strain>
    </source>
</reference>
<evidence type="ECO:0000313" key="1">
    <source>
        <dbReference type="EMBL" id="GAG06834.1"/>
    </source>
</evidence>
<accession>X0UM23</accession>
<sequence length="82" mass="9541">YLVVIRYSTSRNIHNMRVNMVNQADSAAAGLSVIAKTLTLGNHRDNPRCGDIDYGRFPGYNKYLEDHQVAHLERWYYNYYGL</sequence>
<dbReference type="EMBL" id="BARS01026998">
    <property type="protein sequence ID" value="GAG06834.1"/>
    <property type="molecule type" value="Genomic_DNA"/>
</dbReference>